<dbReference type="InterPro" id="IPR051487">
    <property type="entry name" value="Ser/Thr_Proteases_Immune/Dev"/>
</dbReference>
<evidence type="ECO:0000256" key="2">
    <source>
        <dbReference type="ARBA" id="ARBA00024195"/>
    </source>
</evidence>
<dbReference type="SUPFAM" id="SSF50494">
    <property type="entry name" value="Trypsin-like serine proteases"/>
    <property type="match status" value="1"/>
</dbReference>
<sequence>MDLVDGAQLALSGWGDDSFGGFQTSIKKKILAKLISLDECQRLYNNSRKPVTSDHLCALEGRESFTCQGDGGGPLMLSVKNQWEQVGIVAFGKACGLNFPSVYVKITSYLDWIKENLRV</sequence>
<name>A0AAN7VE66_9COLE</name>
<accession>A0AAN7VE66</accession>
<proteinExistence type="inferred from homology"/>
<dbReference type="InterPro" id="IPR001254">
    <property type="entry name" value="Trypsin_dom"/>
</dbReference>
<dbReference type="InterPro" id="IPR043504">
    <property type="entry name" value="Peptidase_S1_PA_chymotrypsin"/>
</dbReference>
<evidence type="ECO:0000313" key="5">
    <source>
        <dbReference type="Proteomes" id="UP001329430"/>
    </source>
</evidence>
<evidence type="ECO:0000259" key="3">
    <source>
        <dbReference type="PROSITE" id="PS50240"/>
    </source>
</evidence>
<dbReference type="EMBL" id="JAVRBK010000005">
    <property type="protein sequence ID" value="KAK5643916.1"/>
    <property type="molecule type" value="Genomic_DNA"/>
</dbReference>
<comment type="caution">
    <text evidence="4">The sequence shown here is derived from an EMBL/GenBank/DDBJ whole genome shotgun (WGS) entry which is preliminary data.</text>
</comment>
<keyword evidence="5" id="KW-1185">Reference proteome</keyword>
<dbReference type="Proteomes" id="UP001329430">
    <property type="component" value="Chromosome 5"/>
</dbReference>
<dbReference type="AlphaFoldDB" id="A0AAN7VE66"/>
<dbReference type="Pfam" id="PF00089">
    <property type="entry name" value="Trypsin"/>
    <property type="match status" value="1"/>
</dbReference>
<dbReference type="PROSITE" id="PS50240">
    <property type="entry name" value="TRYPSIN_DOM"/>
    <property type="match status" value="1"/>
</dbReference>
<evidence type="ECO:0000313" key="4">
    <source>
        <dbReference type="EMBL" id="KAK5643916.1"/>
    </source>
</evidence>
<organism evidence="4 5">
    <name type="scientific">Pyrocoelia pectoralis</name>
    <dbReference type="NCBI Taxonomy" id="417401"/>
    <lineage>
        <taxon>Eukaryota</taxon>
        <taxon>Metazoa</taxon>
        <taxon>Ecdysozoa</taxon>
        <taxon>Arthropoda</taxon>
        <taxon>Hexapoda</taxon>
        <taxon>Insecta</taxon>
        <taxon>Pterygota</taxon>
        <taxon>Neoptera</taxon>
        <taxon>Endopterygota</taxon>
        <taxon>Coleoptera</taxon>
        <taxon>Polyphaga</taxon>
        <taxon>Elateriformia</taxon>
        <taxon>Elateroidea</taxon>
        <taxon>Lampyridae</taxon>
        <taxon>Lampyrinae</taxon>
        <taxon>Pyrocoelia</taxon>
    </lineage>
</organism>
<dbReference type="InterPro" id="IPR009003">
    <property type="entry name" value="Peptidase_S1_PA"/>
</dbReference>
<evidence type="ECO:0000256" key="1">
    <source>
        <dbReference type="ARBA" id="ARBA00023157"/>
    </source>
</evidence>
<keyword evidence="1" id="KW-1015">Disulfide bond</keyword>
<protein>
    <recommendedName>
        <fullName evidence="3">Peptidase S1 domain-containing protein</fullName>
    </recommendedName>
</protein>
<comment type="similarity">
    <text evidence="2">Belongs to the peptidase S1 family. CLIP subfamily.</text>
</comment>
<dbReference type="GO" id="GO:0004252">
    <property type="term" value="F:serine-type endopeptidase activity"/>
    <property type="evidence" value="ECO:0007669"/>
    <property type="project" value="InterPro"/>
</dbReference>
<dbReference type="GO" id="GO:0006508">
    <property type="term" value="P:proteolysis"/>
    <property type="evidence" value="ECO:0007669"/>
    <property type="project" value="InterPro"/>
</dbReference>
<gene>
    <name evidence="4" type="ORF">RI129_007761</name>
</gene>
<reference evidence="4 5" key="1">
    <citation type="journal article" date="2024" name="Insects">
        <title>An Improved Chromosome-Level Genome Assembly of the Firefly Pyrocoelia pectoralis.</title>
        <authorList>
            <person name="Fu X."/>
            <person name="Meyer-Rochow V.B."/>
            <person name="Ballantyne L."/>
            <person name="Zhu X."/>
        </authorList>
    </citation>
    <scope>NUCLEOTIDE SEQUENCE [LARGE SCALE GENOMIC DNA]</scope>
    <source>
        <strain evidence="4">XCY_ONT2</strain>
    </source>
</reference>
<dbReference type="Gene3D" id="2.40.10.10">
    <property type="entry name" value="Trypsin-like serine proteases"/>
    <property type="match status" value="1"/>
</dbReference>
<feature type="domain" description="Peptidase S1" evidence="3">
    <location>
        <begin position="1"/>
        <end position="118"/>
    </location>
</feature>
<dbReference type="PANTHER" id="PTHR24256">
    <property type="entry name" value="TRYPTASE-RELATED"/>
    <property type="match status" value="1"/>
</dbReference>